<evidence type="ECO:0000256" key="7">
    <source>
        <dbReference type="ARBA" id="ARBA00023136"/>
    </source>
</evidence>
<feature type="transmembrane region" description="Helical" evidence="9">
    <location>
        <begin position="160"/>
        <end position="179"/>
    </location>
</feature>
<evidence type="ECO:0000256" key="8">
    <source>
        <dbReference type="ARBA" id="ARBA00023251"/>
    </source>
</evidence>
<comment type="subcellular location">
    <subcellularLocation>
        <location evidence="1 9">Cell membrane</location>
        <topology evidence="1 9">Multi-pass membrane protein</topology>
    </subcellularLocation>
</comment>
<organism evidence="11 12">
    <name type="scientific">Calidifontibacter indicus</name>
    <dbReference type="NCBI Taxonomy" id="419650"/>
    <lineage>
        <taxon>Bacteria</taxon>
        <taxon>Bacillati</taxon>
        <taxon>Actinomycetota</taxon>
        <taxon>Actinomycetes</taxon>
        <taxon>Micrococcales</taxon>
        <taxon>Dermacoccaceae</taxon>
        <taxon>Calidifontibacter</taxon>
    </lineage>
</organism>
<keyword evidence="4 9" id="KW-1003">Cell membrane</keyword>
<feature type="transmembrane region" description="Helical" evidence="9">
    <location>
        <begin position="221"/>
        <end position="239"/>
    </location>
</feature>
<sequence>MNVRITLATVKRVLQQLRADQRTMGLIVMVPALLITLLYFVFNDARVFDRIALTMLGILPMLVMFLVTSVAMLRERTSGTLERLLTTPLHRADLLVGYAFAFACAAFVQGLVLVVITHWLLGVDPSGPITWALLVAVVGSIVGVATGLLASAFARTEFQAVQFMPLVIGPQIFLCGLLAPRDGMPKVLQWLSDALPMTYAVKALQAIGAQADPSGDVLRNVGMLALFAVGALALAALSMPRQTR</sequence>
<evidence type="ECO:0000256" key="6">
    <source>
        <dbReference type="ARBA" id="ARBA00022989"/>
    </source>
</evidence>
<evidence type="ECO:0000256" key="9">
    <source>
        <dbReference type="RuleBase" id="RU361157"/>
    </source>
</evidence>
<dbReference type="GO" id="GO:0046677">
    <property type="term" value="P:response to antibiotic"/>
    <property type="evidence" value="ECO:0007669"/>
    <property type="project" value="UniProtKB-KW"/>
</dbReference>
<keyword evidence="3 9" id="KW-0813">Transport</keyword>
<dbReference type="InterPro" id="IPR051449">
    <property type="entry name" value="ABC-2_transporter_component"/>
</dbReference>
<evidence type="ECO:0000256" key="2">
    <source>
        <dbReference type="ARBA" id="ARBA00007783"/>
    </source>
</evidence>
<evidence type="ECO:0000256" key="1">
    <source>
        <dbReference type="ARBA" id="ARBA00004651"/>
    </source>
</evidence>
<feature type="transmembrane region" description="Helical" evidence="9">
    <location>
        <begin position="94"/>
        <end position="119"/>
    </location>
</feature>
<dbReference type="InterPro" id="IPR000412">
    <property type="entry name" value="ABC_2_transport"/>
</dbReference>
<dbReference type="PIRSF" id="PIRSF006648">
    <property type="entry name" value="DrrB"/>
    <property type="match status" value="1"/>
</dbReference>
<evidence type="ECO:0000256" key="5">
    <source>
        <dbReference type="ARBA" id="ARBA00022692"/>
    </source>
</evidence>
<feature type="transmembrane region" description="Helical" evidence="9">
    <location>
        <begin position="24"/>
        <end position="42"/>
    </location>
</feature>
<feature type="domain" description="ABC transmembrane type-2" evidence="10">
    <location>
        <begin position="11"/>
        <end position="242"/>
    </location>
</feature>
<dbReference type="RefSeq" id="WP_115923697.1">
    <property type="nucleotide sequence ID" value="NZ_QTUA01000001.1"/>
</dbReference>
<keyword evidence="12" id="KW-1185">Reference proteome</keyword>
<evidence type="ECO:0000259" key="10">
    <source>
        <dbReference type="PROSITE" id="PS51012"/>
    </source>
</evidence>
<evidence type="ECO:0000313" key="12">
    <source>
        <dbReference type="Proteomes" id="UP000256253"/>
    </source>
</evidence>
<comment type="similarity">
    <text evidence="2 9">Belongs to the ABC-2 integral membrane protein family.</text>
</comment>
<dbReference type="GO" id="GO:0140359">
    <property type="term" value="F:ABC-type transporter activity"/>
    <property type="evidence" value="ECO:0007669"/>
    <property type="project" value="InterPro"/>
</dbReference>
<reference evidence="11 12" key="1">
    <citation type="submission" date="2018-08" db="EMBL/GenBank/DDBJ databases">
        <title>Sequencing the genomes of 1000 actinobacteria strains.</title>
        <authorList>
            <person name="Klenk H.-P."/>
        </authorList>
    </citation>
    <scope>NUCLEOTIDE SEQUENCE [LARGE SCALE GENOMIC DNA]</scope>
    <source>
        <strain evidence="11 12">DSM 22967</strain>
    </source>
</reference>
<feature type="transmembrane region" description="Helical" evidence="9">
    <location>
        <begin position="54"/>
        <end position="73"/>
    </location>
</feature>
<dbReference type="EMBL" id="QTUA01000001">
    <property type="protein sequence ID" value="REF31926.1"/>
    <property type="molecule type" value="Genomic_DNA"/>
</dbReference>
<feature type="transmembrane region" description="Helical" evidence="9">
    <location>
        <begin position="131"/>
        <end position="153"/>
    </location>
</feature>
<evidence type="ECO:0000256" key="4">
    <source>
        <dbReference type="ARBA" id="ARBA00022475"/>
    </source>
</evidence>
<dbReference type="InterPro" id="IPR013525">
    <property type="entry name" value="ABC2_TM"/>
</dbReference>
<accession>A0A3D9URP2</accession>
<protein>
    <recommendedName>
        <fullName evidence="9">Transport permease protein</fullName>
    </recommendedName>
</protein>
<dbReference type="GO" id="GO:0043190">
    <property type="term" value="C:ATP-binding cassette (ABC) transporter complex"/>
    <property type="evidence" value="ECO:0007669"/>
    <property type="project" value="InterPro"/>
</dbReference>
<dbReference type="Pfam" id="PF01061">
    <property type="entry name" value="ABC2_membrane"/>
    <property type="match status" value="1"/>
</dbReference>
<proteinExistence type="inferred from homology"/>
<dbReference type="PANTHER" id="PTHR30294">
    <property type="entry name" value="MEMBRANE COMPONENT OF ABC TRANSPORTER YHHJ-RELATED"/>
    <property type="match status" value="1"/>
</dbReference>
<comment type="caution">
    <text evidence="11">The sequence shown here is derived from an EMBL/GenBank/DDBJ whole genome shotgun (WGS) entry which is preliminary data.</text>
</comment>
<evidence type="ECO:0000313" key="11">
    <source>
        <dbReference type="EMBL" id="REF31926.1"/>
    </source>
</evidence>
<keyword evidence="7 9" id="KW-0472">Membrane</keyword>
<evidence type="ECO:0000256" key="3">
    <source>
        <dbReference type="ARBA" id="ARBA00022448"/>
    </source>
</evidence>
<dbReference type="AlphaFoldDB" id="A0A3D9URP2"/>
<keyword evidence="5 9" id="KW-0812">Transmembrane</keyword>
<dbReference type="Proteomes" id="UP000256253">
    <property type="component" value="Unassembled WGS sequence"/>
</dbReference>
<dbReference type="InterPro" id="IPR047817">
    <property type="entry name" value="ABC2_TM_bact-type"/>
</dbReference>
<dbReference type="PANTHER" id="PTHR30294:SF38">
    <property type="entry name" value="TRANSPORT PERMEASE PROTEIN"/>
    <property type="match status" value="1"/>
</dbReference>
<keyword evidence="6 9" id="KW-1133">Transmembrane helix</keyword>
<gene>
    <name evidence="11" type="ORF">DFJ65_3017</name>
</gene>
<dbReference type="PROSITE" id="PS51012">
    <property type="entry name" value="ABC_TM2"/>
    <property type="match status" value="1"/>
</dbReference>
<keyword evidence="8" id="KW-0046">Antibiotic resistance</keyword>
<dbReference type="OrthoDB" id="9776218at2"/>
<name>A0A3D9URP2_9MICO</name>